<dbReference type="EMBL" id="FMZE01000001">
    <property type="protein sequence ID" value="SDC19740.1"/>
    <property type="molecule type" value="Genomic_DNA"/>
</dbReference>
<dbReference type="Pfam" id="PF07690">
    <property type="entry name" value="MFS_1"/>
    <property type="match status" value="1"/>
</dbReference>
<dbReference type="Proteomes" id="UP000199494">
    <property type="component" value="Unassembled WGS sequence"/>
</dbReference>
<dbReference type="GO" id="GO:0022857">
    <property type="term" value="F:transmembrane transporter activity"/>
    <property type="evidence" value="ECO:0007669"/>
    <property type="project" value="InterPro"/>
</dbReference>
<reference evidence="1 2" key="1">
    <citation type="submission" date="2016-10" db="EMBL/GenBank/DDBJ databases">
        <authorList>
            <person name="de Groot N.N."/>
        </authorList>
    </citation>
    <scope>NUCLEOTIDE SEQUENCE [LARGE SCALE GENOMIC DNA]</scope>
    <source>
        <strain evidence="1 2">CGMCC 4.5506</strain>
    </source>
</reference>
<dbReference type="InterPro" id="IPR011701">
    <property type="entry name" value="MFS"/>
</dbReference>
<dbReference type="OrthoDB" id="3522477at2"/>
<proteinExistence type="predicted"/>
<dbReference type="AlphaFoldDB" id="A0A1G6JLX4"/>
<dbReference type="STRING" id="530584.SAMN05421630_101779"/>
<dbReference type="Gene3D" id="1.20.1250.20">
    <property type="entry name" value="MFS general substrate transporter like domains"/>
    <property type="match status" value="1"/>
</dbReference>
<gene>
    <name evidence="1" type="ORF">SAMN05421630_101779</name>
</gene>
<accession>A0A1G6JLX4</accession>
<protein>
    <submittedName>
        <fullName evidence="1">Major Facilitator Superfamily protein</fullName>
    </submittedName>
</protein>
<sequence length="181" mass="19342">MSHPTPDGSLSAPGPLAAVLDRVGIPRSLALGYLALGLFMIGDGVEQGYLSAMLVGNGFGQSEVALMFTIYGITAGVSAWMAGALSDVFGPKRLMLAGSIIWVLFHVPFVAFGIAGQSTSVLLLCYGLRGFGYPLFAYGFLMWVVRTVRQERLGMAVGWFWFAYIAGFSTLSPLVAMRSSR</sequence>
<evidence type="ECO:0000313" key="1">
    <source>
        <dbReference type="EMBL" id="SDC19740.1"/>
    </source>
</evidence>
<dbReference type="SUPFAM" id="SSF103473">
    <property type="entry name" value="MFS general substrate transporter"/>
    <property type="match status" value="1"/>
</dbReference>
<evidence type="ECO:0000313" key="2">
    <source>
        <dbReference type="Proteomes" id="UP000199494"/>
    </source>
</evidence>
<organism evidence="1 2">
    <name type="scientific">Prauserella marina</name>
    <dbReference type="NCBI Taxonomy" id="530584"/>
    <lineage>
        <taxon>Bacteria</taxon>
        <taxon>Bacillati</taxon>
        <taxon>Actinomycetota</taxon>
        <taxon>Actinomycetes</taxon>
        <taxon>Pseudonocardiales</taxon>
        <taxon>Pseudonocardiaceae</taxon>
        <taxon>Prauserella</taxon>
    </lineage>
</organism>
<name>A0A1G6JLX4_9PSEU</name>
<dbReference type="RefSeq" id="WP_110057653.1">
    <property type="nucleotide sequence ID" value="NZ_CP016353.1"/>
</dbReference>
<keyword evidence="2" id="KW-1185">Reference proteome</keyword>
<dbReference type="InterPro" id="IPR036259">
    <property type="entry name" value="MFS_trans_sf"/>
</dbReference>